<dbReference type="GO" id="GO:0051301">
    <property type="term" value="P:cell division"/>
    <property type="evidence" value="ECO:0007669"/>
    <property type="project" value="UniProtKB-KW"/>
</dbReference>
<keyword evidence="16" id="KW-1185">Reference proteome</keyword>
<evidence type="ECO:0000256" key="14">
    <source>
        <dbReference type="RuleBase" id="RU003914"/>
    </source>
</evidence>
<evidence type="ECO:0000256" key="13">
    <source>
        <dbReference type="PROSITE-ProRule" id="PRU00277"/>
    </source>
</evidence>
<reference evidence="16" key="2">
    <citation type="submission" date="2016-01" db="EMBL/GenBank/DDBJ databases">
        <title>Six Aerococcus type strain genome sequencing and assembly using PacBio and Illumina Hiseq.</title>
        <authorList>
            <person name="Carkaci D."/>
            <person name="Dargis R."/>
            <person name="Nielsen X.C."/>
            <person name="Skovgaard O."/>
            <person name="Fuursted K."/>
            <person name="Christensen J.J."/>
        </authorList>
    </citation>
    <scope>NUCLEOTIDE SEQUENCE [LARGE SCALE GENOMIC DNA]</scope>
    <source>
        <strain evidence="16">CCUG42038B</strain>
    </source>
</reference>
<comment type="function">
    <text evidence="10 12">Involved in protein export. Acts as a chaperone by maintaining the newly synthesized protein in an open conformation. Functions as a peptidyl-prolyl cis-trans isomerase.</text>
</comment>
<dbReference type="EC" id="5.2.1.8" evidence="3 12"/>
<proteinExistence type="inferred from homology"/>
<dbReference type="InterPro" id="IPR046357">
    <property type="entry name" value="PPIase_dom_sf"/>
</dbReference>
<reference evidence="15 16" key="1">
    <citation type="journal article" date="2016" name="Genome Announc.">
        <title>Complete Genome Sequences of Aerococcus christensenii CCUG 28831T, Aerococcus sanguinicola CCUG 43001T, Aerococcus urinae CCUG 36881T, Aerococcus urinaeequi CCUG 28094T, Aerococcus urinaehominis CCUG 42038 BT, and Aerococcus viridans CCUG 4311T.</title>
        <authorList>
            <person name="Carkaci D."/>
            <person name="Dargis R."/>
            <person name="Nielsen X.C."/>
            <person name="Skovgaard O."/>
            <person name="Fuursted K."/>
            <person name="Christensen J.J."/>
        </authorList>
    </citation>
    <scope>NUCLEOTIDE SEQUENCE [LARGE SCALE GENOMIC DNA]</scope>
    <source>
        <strain evidence="15 16">CCUG42038B</strain>
    </source>
</reference>
<evidence type="ECO:0000256" key="4">
    <source>
        <dbReference type="ARBA" id="ARBA00016902"/>
    </source>
</evidence>
<dbReference type="KEGG" id="auh:AWM75_07450"/>
<comment type="catalytic activity">
    <reaction evidence="1 12 13">
        <text>[protein]-peptidylproline (omega=180) = [protein]-peptidylproline (omega=0)</text>
        <dbReference type="Rhea" id="RHEA:16237"/>
        <dbReference type="Rhea" id="RHEA-COMP:10747"/>
        <dbReference type="Rhea" id="RHEA-COMP:10748"/>
        <dbReference type="ChEBI" id="CHEBI:83833"/>
        <dbReference type="ChEBI" id="CHEBI:83834"/>
        <dbReference type="EC" id="5.2.1.8"/>
    </reaction>
</comment>
<dbReference type="OrthoDB" id="9767721at2"/>
<dbReference type="Gene3D" id="3.30.70.1050">
    <property type="entry name" value="Trigger factor ribosome-binding domain"/>
    <property type="match status" value="1"/>
</dbReference>
<comment type="similarity">
    <text evidence="2 12 14">Belongs to the FKBP-type PPIase family. Tig subfamily.</text>
</comment>
<comment type="subcellular location">
    <subcellularLocation>
        <location evidence="12">Cytoplasm</location>
    </subcellularLocation>
    <text evidence="12">About half TF is bound to the ribosome near the polypeptide exit tunnel while the other half is free in the cytoplasm.</text>
</comment>
<dbReference type="EMBL" id="CP014163">
    <property type="protein sequence ID" value="AMB99808.1"/>
    <property type="molecule type" value="Genomic_DNA"/>
</dbReference>
<evidence type="ECO:0000256" key="7">
    <source>
        <dbReference type="ARBA" id="ARBA00023186"/>
    </source>
</evidence>
<dbReference type="InterPro" id="IPR005215">
    <property type="entry name" value="Trig_fac"/>
</dbReference>
<dbReference type="InterPro" id="IPR001179">
    <property type="entry name" value="PPIase_FKBP_dom"/>
</dbReference>
<accession>A0A0X8FM21</accession>
<keyword evidence="8 12" id="KW-0413">Isomerase</keyword>
<keyword evidence="9 12" id="KW-0131">Cell cycle</keyword>
<dbReference type="FunFam" id="3.10.50.40:FF:000001">
    <property type="entry name" value="Trigger factor"/>
    <property type="match status" value="1"/>
</dbReference>
<dbReference type="AlphaFoldDB" id="A0A0X8FM21"/>
<sequence>MSVNYEQTSTNEGVLHFTIAQDKAQAALKQAYNKVKKDVSVPGFRKGKVNYQVFVKMFGEEALYEDAVNIALPEAYAAAVEESGLDIVTQPRFEIEEIGKNQDWTIKAQVATKPEVKLGEYKNLTVTKQDREVTEEDINQRLEAAQANLTELVVKEGPAEEGDTVVIDFEGFKDGEAFEGGKGENHSLELGSNSFIPGFEDQLAGAKEGDEVEVKVTFPEDYHAEDLAGQEATFQVKVHEVKAKEVPELDDEFAKDVDDEVESLDQLRDKYRAELQEVKDNAAQEAVEEEAIRQAVDNATIEDLPHEMVHEEVHRQMEHYLNEMQRQGISPELYYQITGTSEADLHQQFEADADVRVKTNLILEQIVADENIEVSEEDVNEEIKNLAETYGMEEAMVQQVVTQDMLRNDIALKKAMELITSTAVEAE</sequence>
<evidence type="ECO:0000256" key="11">
    <source>
        <dbReference type="ARBA" id="ARBA00029986"/>
    </source>
</evidence>
<dbReference type="SUPFAM" id="SSF102735">
    <property type="entry name" value="Trigger factor ribosome-binding domain"/>
    <property type="match status" value="1"/>
</dbReference>
<evidence type="ECO:0000256" key="5">
    <source>
        <dbReference type="ARBA" id="ARBA00022618"/>
    </source>
</evidence>
<dbReference type="InterPro" id="IPR037041">
    <property type="entry name" value="Trigger_fac_C_sf"/>
</dbReference>
<dbReference type="GO" id="GO:0003755">
    <property type="term" value="F:peptidyl-prolyl cis-trans isomerase activity"/>
    <property type="evidence" value="ECO:0007669"/>
    <property type="project" value="UniProtKB-UniRule"/>
</dbReference>
<keyword evidence="6 12" id="KW-0697">Rotamase</keyword>
<organism evidence="15 16">
    <name type="scientific">Aerococcus urinaehominis</name>
    <dbReference type="NCBI Taxonomy" id="128944"/>
    <lineage>
        <taxon>Bacteria</taxon>
        <taxon>Bacillati</taxon>
        <taxon>Bacillota</taxon>
        <taxon>Bacilli</taxon>
        <taxon>Lactobacillales</taxon>
        <taxon>Aerococcaceae</taxon>
        <taxon>Aerococcus</taxon>
    </lineage>
</organism>
<dbReference type="Pfam" id="PF00254">
    <property type="entry name" value="FKBP_C"/>
    <property type="match status" value="1"/>
</dbReference>
<evidence type="ECO:0000256" key="12">
    <source>
        <dbReference type="HAMAP-Rule" id="MF_00303"/>
    </source>
</evidence>
<evidence type="ECO:0000256" key="1">
    <source>
        <dbReference type="ARBA" id="ARBA00000971"/>
    </source>
</evidence>
<dbReference type="RefSeq" id="WP_067980305.1">
    <property type="nucleotide sequence ID" value="NZ_CP014163.1"/>
</dbReference>
<dbReference type="InterPro" id="IPR008880">
    <property type="entry name" value="Trigger_fac_C"/>
</dbReference>
<gene>
    <name evidence="12 15" type="primary">tig</name>
    <name evidence="15" type="ORF">AWM75_07450</name>
</gene>
<dbReference type="Gene3D" id="3.10.50.40">
    <property type="match status" value="1"/>
</dbReference>
<dbReference type="STRING" id="128944.AWM75_07450"/>
<dbReference type="Gene3D" id="1.10.3120.10">
    <property type="entry name" value="Trigger factor, C-terminal domain"/>
    <property type="match status" value="1"/>
</dbReference>
<dbReference type="HAMAP" id="MF_00303">
    <property type="entry name" value="Trigger_factor_Tig"/>
    <property type="match status" value="1"/>
</dbReference>
<dbReference type="InterPro" id="IPR036611">
    <property type="entry name" value="Trigger_fac_ribosome-bd_sf"/>
</dbReference>
<dbReference type="NCBIfam" id="TIGR00115">
    <property type="entry name" value="tig"/>
    <property type="match status" value="1"/>
</dbReference>
<evidence type="ECO:0000256" key="2">
    <source>
        <dbReference type="ARBA" id="ARBA00005464"/>
    </source>
</evidence>
<evidence type="ECO:0000313" key="16">
    <source>
        <dbReference type="Proteomes" id="UP000062260"/>
    </source>
</evidence>
<dbReference type="GO" id="GO:0043335">
    <property type="term" value="P:protein unfolding"/>
    <property type="evidence" value="ECO:0007669"/>
    <property type="project" value="TreeGrafter"/>
</dbReference>
<dbReference type="PIRSF" id="PIRSF003095">
    <property type="entry name" value="Trigger_factor"/>
    <property type="match status" value="1"/>
</dbReference>
<dbReference type="PANTHER" id="PTHR30560:SF3">
    <property type="entry name" value="TRIGGER FACTOR-LIKE PROTEIN TIG, CHLOROPLASTIC"/>
    <property type="match status" value="1"/>
</dbReference>
<dbReference type="SUPFAM" id="SSF54534">
    <property type="entry name" value="FKBP-like"/>
    <property type="match status" value="1"/>
</dbReference>
<evidence type="ECO:0000256" key="10">
    <source>
        <dbReference type="ARBA" id="ARBA00024849"/>
    </source>
</evidence>
<dbReference type="Proteomes" id="UP000062260">
    <property type="component" value="Chromosome"/>
</dbReference>
<dbReference type="GO" id="GO:0005737">
    <property type="term" value="C:cytoplasm"/>
    <property type="evidence" value="ECO:0007669"/>
    <property type="project" value="UniProtKB-SubCell"/>
</dbReference>
<protein>
    <recommendedName>
        <fullName evidence="4 12">Trigger factor</fullName>
        <shortName evidence="12">TF</shortName>
        <ecNumber evidence="3 12">5.2.1.8</ecNumber>
    </recommendedName>
    <alternativeName>
        <fullName evidence="11 12">PPIase</fullName>
    </alternativeName>
</protein>
<dbReference type="GO" id="GO:0044183">
    <property type="term" value="F:protein folding chaperone"/>
    <property type="evidence" value="ECO:0007669"/>
    <property type="project" value="TreeGrafter"/>
</dbReference>
<dbReference type="InterPro" id="IPR008881">
    <property type="entry name" value="Trigger_fac_ribosome-bd_bac"/>
</dbReference>
<keyword evidence="7 12" id="KW-0143">Chaperone</keyword>
<keyword evidence="5 12" id="KW-0132">Cell division</keyword>
<dbReference type="Pfam" id="PF05698">
    <property type="entry name" value="Trigger_C"/>
    <property type="match status" value="1"/>
</dbReference>
<dbReference type="GO" id="GO:0043022">
    <property type="term" value="F:ribosome binding"/>
    <property type="evidence" value="ECO:0007669"/>
    <property type="project" value="TreeGrafter"/>
</dbReference>
<dbReference type="SUPFAM" id="SSF109998">
    <property type="entry name" value="Triger factor/SurA peptide-binding domain-like"/>
    <property type="match status" value="1"/>
</dbReference>
<comment type="domain">
    <text evidence="12">Consists of 3 domains; the N-terminus binds the ribosome, the middle domain has PPIase activity, while the C-terminus has intrinsic chaperone activity on its own.</text>
</comment>
<evidence type="ECO:0000256" key="8">
    <source>
        <dbReference type="ARBA" id="ARBA00023235"/>
    </source>
</evidence>
<evidence type="ECO:0000256" key="9">
    <source>
        <dbReference type="ARBA" id="ARBA00023306"/>
    </source>
</evidence>
<dbReference type="PANTHER" id="PTHR30560">
    <property type="entry name" value="TRIGGER FACTOR CHAPERONE AND PEPTIDYL-PROLYL CIS/TRANS ISOMERASE"/>
    <property type="match status" value="1"/>
</dbReference>
<keyword evidence="12" id="KW-0963">Cytoplasm</keyword>
<dbReference type="GO" id="GO:0015031">
    <property type="term" value="P:protein transport"/>
    <property type="evidence" value="ECO:0007669"/>
    <property type="project" value="UniProtKB-UniRule"/>
</dbReference>
<dbReference type="InterPro" id="IPR027304">
    <property type="entry name" value="Trigger_fact/SurA_dom_sf"/>
</dbReference>
<evidence type="ECO:0000313" key="15">
    <source>
        <dbReference type="EMBL" id="AMB99808.1"/>
    </source>
</evidence>
<dbReference type="Pfam" id="PF05697">
    <property type="entry name" value="Trigger_N"/>
    <property type="match status" value="1"/>
</dbReference>
<dbReference type="GO" id="GO:0051083">
    <property type="term" value="P:'de novo' cotranslational protein folding"/>
    <property type="evidence" value="ECO:0007669"/>
    <property type="project" value="TreeGrafter"/>
</dbReference>
<evidence type="ECO:0000256" key="3">
    <source>
        <dbReference type="ARBA" id="ARBA00013194"/>
    </source>
</evidence>
<name>A0A0X8FM21_9LACT</name>
<dbReference type="PROSITE" id="PS50059">
    <property type="entry name" value="FKBP_PPIASE"/>
    <property type="match status" value="1"/>
</dbReference>
<evidence type="ECO:0000256" key="6">
    <source>
        <dbReference type="ARBA" id="ARBA00023110"/>
    </source>
</evidence>